<sequence length="455" mass="49816">MMHVCTTSCNTSRTDTEHLSKLHLHDFERIWVSFSLGGSAGVAESRCLLCLSPSPLPDANGKNFPLSFRVKKTISKLIVGDFFLELLVPPLLKLQKVDSRCPLPLLMFSNRSLFVLCSRDGTGIQPYKPPLSICQYSTCVSSAGSSSSVWILKSAACRLLELAASGVDFIDCSPVVISLDSCGFDASLGINLLVVHTQDLLVGGALRTVYVDPHFNTHSQDLVLRVGGKVLAGGSMVIRFQIWARSRISDGSVSRFRHCLCVFSAWGFCFWDVDLVLVFRGWIYVSRFSEFWLCIGAKVDLLHELFLIEVECGVSLLEWRSATGSQWLGCARLTGQELSTGVVFLYGSSCAVLSSSFGGVWRLRRSFQPEGVLSGGAYFLCGGAESLSVLQRLPLDRQGCGTRPSLYPESPICIGPRSLLIVHPWRSGDGFEDGPFSVARVNKVCFNLVILMGKT</sequence>
<organism evidence="1">
    <name type="scientific">Brassica cretica</name>
    <name type="common">Mustard</name>
    <dbReference type="NCBI Taxonomy" id="69181"/>
    <lineage>
        <taxon>Eukaryota</taxon>
        <taxon>Viridiplantae</taxon>
        <taxon>Streptophyta</taxon>
        <taxon>Embryophyta</taxon>
        <taxon>Tracheophyta</taxon>
        <taxon>Spermatophyta</taxon>
        <taxon>Magnoliopsida</taxon>
        <taxon>eudicotyledons</taxon>
        <taxon>Gunneridae</taxon>
        <taxon>Pentapetalae</taxon>
        <taxon>rosids</taxon>
        <taxon>malvids</taxon>
        <taxon>Brassicales</taxon>
        <taxon>Brassicaceae</taxon>
        <taxon>Brassiceae</taxon>
        <taxon>Brassica</taxon>
    </lineage>
</organism>
<proteinExistence type="predicted"/>
<reference evidence="1" key="1">
    <citation type="submission" date="2019-12" db="EMBL/GenBank/DDBJ databases">
        <title>Genome sequencing and annotation of Brassica cretica.</title>
        <authorList>
            <person name="Studholme D.J."/>
            <person name="Sarris P.F."/>
        </authorList>
    </citation>
    <scope>NUCLEOTIDE SEQUENCE</scope>
    <source>
        <strain evidence="1">PFS-102/07</strain>
        <tissue evidence="1">Leaf</tissue>
    </source>
</reference>
<accession>A0A8S9GNU4</accession>
<dbReference type="EMBL" id="QGKY02001925">
    <property type="protein sequence ID" value="KAF2545987.1"/>
    <property type="molecule type" value="Genomic_DNA"/>
</dbReference>
<name>A0A8S9GNU4_BRACR</name>
<protein>
    <submittedName>
        <fullName evidence="1">Uncharacterized protein</fullName>
    </submittedName>
</protein>
<gene>
    <name evidence="1" type="ORF">F2Q70_00020491</name>
</gene>
<dbReference type="AlphaFoldDB" id="A0A8S9GNU4"/>
<comment type="caution">
    <text evidence="1">The sequence shown here is derived from an EMBL/GenBank/DDBJ whole genome shotgun (WGS) entry which is preliminary data.</text>
</comment>
<evidence type="ECO:0000313" key="1">
    <source>
        <dbReference type="EMBL" id="KAF2545987.1"/>
    </source>
</evidence>